<organism evidence="2 3">
    <name type="scientific">Pelobates cultripes</name>
    <name type="common">Western spadefoot toad</name>
    <dbReference type="NCBI Taxonomy" id="61616"/>
    <lineage>
        <taxon>Eukaryota</taxon>
        <taxon>Metazoa</taxon>
        <taxon>Chordata</taxon>
        <taxon>Craniata</taxon>
        <taxon>Vertebrata</taxon>
        <taxon>Euteleostomi</taxon>
        <taxon>Amphibia</taxon>
        <taxon>Batrachia</taxon>
        <taxon>Anura</taxon>
        <taxon>Pelobatoidea</taxon>
        <taxon>Pelobatidae</taxon>
        <taxon>Pelobates</taxon>
    </lineage>
</organism>
<protein>
    <submittedName>
        <fullName evidence="2">Uncharacterized protein</fullName>
    </submittedName>
</protein>
<gene>
    <name evidence="2" type="ORF">PECUL_23A010955</name>
</gene>
<feature type="compositionally biased region" description="Polar residues" evidence="1">
    <location>
        <begin position="89"/>
        <end position="106"/>
    </location>
</feature>
<evidence type="ECO:0000256" key="1">
    <source>
        <dbReference type="SAM" id="MobiDB-lite"/>
    </source>
</evidence>
<feature type="region of interest" description="Disordered" evidence="1">
    <location>
        <begin position="86"/>
        <end position="110"/>
    </location>
</feature>
<dbReference type="EMBL" id="OW240921">
    <property type="protein sequence ID" value="CAH2319168.1"/>
    <property type="molecule type" value="Genomic_DNA"/>
</dbReference>
<evidence type="ECO:0000313" key="2">
    <source>
        <dbReference type="EMBL" id="CAH2319168.1"/>
    </source>
</evidence>
<proteinExistence type="predicted"/>
<evidence type="ECO:0000313" key="3">
    <source>
        <dbReference type="Proteomes" id="UP001295444"/>
    </source>
</evidence>
<sequence length="159" mass="17707">MADVQEYVMAHNQQETLSRAESITASVYGQVCFLDQFVLRIVQLCTDATQLLYGRSDWGDDPSSWQKYRLIAAVAYDICSIEPPEENSPARNTITVGQNNTDPKTTSNRKRLPPPFSILLGAVVYQCTWETFCPCIKSYNSRLSSGISQVSVVKSLGLC</sequence>
<dbReference type="AlphaFoldDB" id="A0AAD1T7Q7"/>
<name>A0AAD1T7Q7_PELCU</name>
<accession>A0AAD1T7Q7</accession>
<reference evidence="2" key="1">
    <citation type="submission" date="2022-03" db="EMBL/GenBank/DDBJ databases">
        <authorList>
            <person name="Alioto T."/>
            <person name="Alioto T."/>
            <person name="Gomez Garrido J."/>
        </authorList>
    </citation>
    <scope>NUCLEOTIDE SEQUENCE</scope>
</reference>
<keyword evidence="3" id="KW-1185">Reference proteome</keyword>
<dbReference type="Proteomes" id="UP001295444">
    <property type="component" value="Chromosome 10"/>
</dbReference>